<dbReference type="InterPro" id="IPR036388">
    <property type="entry name" value="WH-like_DNA-bd_sf"/>
</dbReference>
<dbReference type="PANTHER" id="PTHR44688">
    <property type="entry name" value="DNA-BINDING TRANSCRIPTIONAL ACTIVATOR DEVR_DOSR"/>
    <property type="match status" value="1"/>
</dbReference>
<evidence type="ECO:0000259" key="4">
    <source>
        <dbReference type="PROSITE" id="PS50043"/>
    </source>
</evidence>
<keyword evidence="2" id="KW-0238">DNA-binding</keyword>
<dbReference type="Pfam" id="PF00196">
    <property type="entry name" value="GerE"/>
    <property type="match status" value="1"/>
</dbReference>
<protein>
    <recommendedName>
        <fullName evidence="4">HTH luxR-type domain-containing protein</fullName>
    </recommendedName>
</protein>
<dbReference type="GO" id="GO:0006355">
    <property type="term" value="P:regulation of DNA-templated transcription"/>
    <property type="evidence" value="ECO:0007669"/>
    <property type="project" value="InterPro"/>
</dbReference>
<keyword evidence="1" id="KW-0805">Transcription regulation</keyword>
<evidence type="ECO:0000313" key="6">
    <source>
        <dbReference type="Proteomes" id="UP000334990"/>
    </source>
</evidence>
<evidence type="ECO:0000256" key="3">
    <source>
        <dbReference type="ARBA" id="ARBA00023163"/>
    </source>
</evidence>
<dbReference type="InterPro" id="IPR016032">
    <property type="entry name" value="Sig_transdc_resp-reg_C-effctor"/>
</dbReference>
<dbReference type="AlphaFoldDB" id="A0A5M3VTR7"/>
<sequence>MGRVAAPQRRAAEARAPLRAAAEAFDALGAVPWSERALRELRASGERIRRKHDARDRLTAQELQIPQLVTDGLTNRDIGERLFVSPRTVSTHLSRIFPKLGITTRGELSRLMAAREGDYII</sequence>
<feature type="domain" description="HTH luxR-type" evidence="4">
    <location>
        <begin position="51"/>
        <end position="116"/>
    </location>
</feature>
<comment type="caution">
    <text evidence="5">The sequence shown here is derived from an EMBL/GenBank/DDBJ whole genome shotgun (WGS) entry which is preliminary data.</text>
</comment>
<dbReference type="PANTHER" id="PTHR44688:SF16">
    <property type="entry name" value="DNA-BINDING TRANSCRIPTIONAL ACTIVATOR DEVR_DOSR"/>
    <property type="match status" value="1"/>
</dbReference>
<keyword evidence="3" id="KW-0804">Transcription</keyword>
<reference evidence="5 6" key="1">
    <citation type="submission" date="2019-10" db="EMBL/GenBank/DDBJ databases">
        <title>Whole genome shotgun sequence of Acrocarpospora corrugata NBRC 13972.</title>
        <authorList>
            <person name="Ichikawa N."/>
            <person name="Kimura A."/>
            <person name="Kitahashi Y."/>
            <person name="Komaki H."/>
            <person name="Oguchi A."/>
        </authorList>
    </citation>
    <scope>NUCLEOTIDE SEQUENCE [LARGE SCALE GENOMIC DNA]</scope>
    <source>
        <strain evidence="5 6">NBRC 13972</strain>
    </source>
</reference>
<dbReference type="EMBL" id="BLAD01000043">
    <property type="protein sequence ID" value="GES00197.1"/>
    <property type="molecule type" value="Genomic_DNA"/>
</dbReference>
<name>A0A5M3VTR7_9ACTN</name>
<accession>A0A5M3VTR7</accession>
<dbReference type="Gene3D" id="1.10.10.10">
    <property type="entry name" value="Winged helix-like DNA-binding domain superfamily/Winged helix DNA-binding domain"/>
    <property type="match status" value="1"/>
</dbReference>
<organism evidence="5 6">
    <name type="scientific">Acrocarpospora corrugata</name>
    <dbReference type="NCBI Taxonomy" id="35763"/>
    <lineage>
        <taxon>Bacteria</taxon>
        <taxon>Bacillati</taxon>
        <taxon>Actinomycetota</taxon>
        <taxon>Actinomycetes</taxon>
        <taxon>Streptosporangiales</taxon>
        <taxon>Streptosporangiaceae</taxon>
        <taxon>Acrocarpospora</taxon>
    </lineage>
</organism>
<dbReference type="CDD" id="cd06170">
    <property type="entry name" value="LuxR_C_like"/>
    <property type="match status" value="1"/>
</dbReference>
<dbReference type="PROSITE" id="PS00622">
    <property type="entry name" value="HTH_LUXR_1"/>
    <property type="match status" value="1"/>
</dbReference>
<dbReference type="GO" id="GO:0003677">
    <property type="term" value="F:DNA binding"/>
    <property type="evidence" value="ECO:0007669"/>
    <property type="project" value="UniProtKB-KW"/>
</dbReference>
<keyword evidence="6" id="KW-1185">Reference proteome</keyword>
<dbReference type="InterPro" id="IPR000792">
    <property type="entry name" value="Tscrpt_reg_LuxR_C"/>
</dbReference>
<dbReference type="SUPFAM" id="SSF46894">
    <property type="entry name" value="C-terminal effector domain of the bipartite response regulators"/>
    <property type="match status" value="1"/>
</dbReference>
<dbReference type="Proteomes" id="UP000334990">
    <property type="component" value="Unassembled WGS sequence"/>
</dbReference>
<gene>
    <name evidence="5" type="ORF">Acor_22600</name>
</gene>
<dbReference type="PROSITE" id="PS50043">
    <property type="entry name" value="HTH_LUXR_2"/>
    <property type="match status" value="1"/>
</dbReference>
<evidence type="ECO:0000256" key="1">
    <source>
        <dbReference type="ARBA" id="ARBA00023015"/>
    </source>
</evidence>
<dbReference type="PRINTS" id="PR00038">
    <property type="entry name" value="HTHLUXR"/>
</dbReference>
<evidence type="ECO:0000313" key="5">
    <source>
        <dbReference type="EMBL" id="GES00197.1"/>
    </source>
</evidence>
<evidence type="ECO:0000256" key="2">
    <source>
        <dbReference type="ARBA" id="ARBA00023125"/>
    </source>
</evidence>
<proteinExistence type="predicted"/>
<dbReference type="SMART" id="SM00421">
    <property type="entry name" value="HTH_LUXR"/>
    <property type="match status" value="1"/>
</dbReference>